<reference evidence="14 15" key="2">
    <citation type="journal article" date="2014" name="J. Gen. Appl. Microbiol.">
        <title>The early diverging ascomycetous budding yeast Saitoella complicata has three histone deacetylases belonging to the Clr6, Hos2, and Rpd3 lineages.</title>
        <authorList>
            <person name="Nishida H."/>
            <person name="Matsumoto T."/>
            <person name="Kondo S."/>
            <person name="Hamamoto M."/>
            <person name="Yoshikawa H."/>
        </authorList>
    </citation>
    <scope>NUCLEOTIDE SEQUENCE [LARGE SCALE GENOMIC DNA]</scope>
    <source>
        <strain evidence="14 15">NRRL Y-17804</strain>
    </source>
</reference>
<dbReference type="STRING" id="698492.A0A0E9NGJ5"/>
<dbReference type="SUPFAM" id="SSF158702">
    <property type="entry name" value="Sec63 N-terminal domain-like"/>
    <property type="match status" value="1"/>
</dbReference>
<dbReference type="GO" id="GO:0016787">
    <property type="term" value="F:hydrolase activity"/>
    <property type="evidence" value="ECO:0007669"/>
    <property type="project" value="UniProtKB-KW"/>
</dbReference>
<comment type="catalytic activity">
    <reaction evidence="10">
        <text>ATP + H2O = ADP + phosphate + H(+)</text>
        <dbReference type="Rhea" id="RHEA:13065"/>
        <dbReference type="ChEBI" id="CHEBI:15377"/>
        <dbReference type="ChEBI" id="CHEBI:15378"/>
        <dbReference type="ChEBI" id="CHEBI:30616"/>
        <dbReference type="ChEBI" id="CHEBI:43474"/>
        <dbReference type="ChEBI" id="CHEBI:456216"/>
        <dbReference type="EC" id="5.6.2.4"/>
    </reaction>
</comment>
<evidence type="ECO:0000256" key="9">
    <source>
        <dbReference type="ARBA" id="ARBA00034808"/>
    </source>
</evidence>
<sequence>MDDDFEALAREYGIEHAGEGVGSGYRASRDFEMDDFDRQLLEEEPCQLQHASYNQADPFYEPQEHVLAQRLSLGGRGSGPSKSFNGGKVMESTTGSRPAATGLNLSQYAYTPTNSSPARQTGGHVYAGAQSTPGSNGSIQASWSKRRARPVGLSRKTYGNTSMPPAVPQSTVAVTKPSRTSAYATGPTTINGVRLRPVSELPDRFRSVFPFALFNAVQSTALDTIWASDDNVIISAPTGAGKTAIFELGVCRALSTVSGQGSSKMIYMAPTKALCSERKRDWDKKFRGLGITVGELTGDTDAGGLSAVKESDIIITTPEKWDSMTRRWQDHKRLMELVRLFMIDEVHMLKEKRGAVLEVVVSRMKTLGTSIRFVAVSATVPNVQDVAVWIRRNSFDSAPARVLAFGDEFRPVKLQKFVYGYPQNDKDSDFKWDTTLNWKLMPLIQKHSDNKPTIVFCNTRKAVLDSAKAIAKQFIEMRDKRQPTPWDAPAVSCSFRDKAIQELVKSGIAVHHAGLDTNDRALVEKLFLEGHVSVVCCTSTLAVGVNLPAHLVIIKNTMQYVGSHFEEYPTLEIIQMLGRAGRPQFDDCGTAVIMTRSDKKAKYENLVSGTETLESCLHENILVHLNAEIGLGTITDVSTAMEWLRSTFFYVRVRANPRYYNINTLRQDMEKGLEAHCMKDLKLLEKTGMISMEGERLRSTGYGDASAKYYVMFNTMKAILEMKDAPALRTVLETLCQAEEFAELRLRRGDKGFYNELNKANGIKSPLKGKVETTAHKIFILVQVELGSVDISGLKEKFQQQITQMGLDRSFVFQHAYRICKCIIDCKLQTKDTTAVKNALELSRCLRARCWEGTPMVLRQLRGIGENALKNLINHNIRSLEELEMMDPRRIEVMFKRNPPFGNNILNDIAGIPKFGLKLQQTNFAGDGLKPSRLSMNVEVSVLNKDTIKQKWHDINLYADFLAETADGVLLDFRRLPVSKINGSRSFVLTVELHKFASAIVCHLVCEDIAGTAMKSELQLHIDASKFPRPTEPKVPKVANEDDYGEGIFDYDMDFEHIDNITNAILAGDTTNSHKGAALKVPAAANSTAVVQNTEYDLVEPERLENGNYKCAHKCKDREKCFHMCCKTGTTKPIMKKVARTSSTMQVSQPALTQSTLDHSSLAANPRAKRANGNGPSRISNEVQVPDHDIIDLMDLPDEVTIESEDVPRIRKALGATTASSLNKLSNLHAKTSTQKTAVRTLSSKPTRAYSKPQRNTLPPTLNKDKSANDDTLFSFDLLPSASEIIRITNPRVTAPKLSTDYDDSIWDAEVIDLQDVIPEQADNLTNITIPSEHSFRKAQTPGPSRHTREDPSTRAQQRGPRSPLFLSAEGSQDDVLPENPILQAMHPKTLVREAPPSQLPKSPAQTRSEDALFGLLGSCVDFKSPFDAKSDEPASRGFGQSIPFALELEAPARKPAHDLHHTNQNPAPVDMFAHAAANSDGGNYESHVPPMPDNFGGRTNPGDFGGQARAKKKKRSFDDIFNDTTFTFGGFGGSGDLDAGNSAKKTRPW</sequence>
<evidence type="ECO:0000256" key="8">
    <source>
        <dbReference type="ARBA" id="ARBA00034617"/>
    </source>
</evidence>
<feature type="region of interest" description="Disordered" evidence="11">
    <location>
        <begin position="1327"/>
        <end position="1375"/>
    </location>
</feature>
<dbReference type="InterPro" id="IPR052247">
    <property type="entry name" value="Meiotic_Crossover_Helicase"/>
</dbReference>
<evidence type="ECO:0000256" key="6">
    <source>
        <dbReference type="ARBA" id="ARBA00023235"/>
    </source>
</evidence>
<dbReference type="PROSITE" id="PS51194">
    <property type="entry name" value="HELICASE_CTER"/>
    <property type="match status" value="1"/>
</dbReference>
<dbReference type="EMBL" id="BACD03000018">
    <property type="protein sequence ID" value="GAO48923.1"/>
    <property type="molecule type" value="Genomic_DNA"/>
</dbReference>
<evidence type="ECO:0000313" key="14">
    <source>
        <dbReference type="EMBL" id="GAO48923.1"/>
    </source>
</evidence>
<dbReference type="InterPro" id="IPR027417">
    <property type="entry name" value="P-loop_NTPase"/>
</dbReference>
<dbReference type="Pfam" id="PF02889">
    <property type="entry name" value="Sec63"/>
    <property type="match status" value="1"/>
</dbReference>
<dbReference type="Gene3D" id="1.10.3380.10">
    <property type="entry name" value="Sec63 N-terminal domain-like domain"/>
    <property type="match status" value="1"/>
</dbReference>
<dbReference type="PANTHER" id="PTHR47835">
    <property type="entry name" value="HFM1, ATP DEPENDENT DNA HELICASE HOMOLOG"/>
    <property type="match status" value="1"/>
</dbReference>
<evidence type="ECO:0000256" key="5">
    <source>
        <dbReference type="ARBA" id="ARBA00022840"/>
    </source>
</evidence>
<keyword evidence="7" id="KW-0469">Meiosis</keyword>
<dbReference type="SMART" id="SM00490">
    <property type="entry name" value="HELICc"/>
    <property type="match status" value="1"/>
</dbReference>
<organism evidence="14 15">
    <name type="scientific">Saitoella complicata (strain BCRC 22490 / CBS 7301 / JCM 7358 / NBRC 10748 / NRRL Y-17804)</name>
    <dbReference type="NCBI Taxonomy" id="698492"/>
    <lineage>
        <taxon>Eukaryota</taxon>
        <taxon>Fungi</taxon>
        <taxon>Dikarya</taxon>
        <taxon>Ascomycota</taxon>
        <taxon>Taphrinomycotina</taxon>
        <taxon>Taphrinomycotina incertae sedis</taxon>
        <taxon>Saitoella</taxon>
    </lineage>
</organism>
<dbReference type="PANTHER" id="PTHR47835:SF3">
    <property type="entry name" value="HELICASE FOR MEIOSIS 1"/>
    <property type="match status" value="1"/>
</dbReference>
<dbReference type="InterPro" id="IPR011545">
    <property type="entry name" value="DEAD/DEAH_box_helicase_dom"/>
</dbReference>
<dbReference type="GO" id="GO:0005524">
    <property type="term" value="F:ATP binding"/>
    <property type="evidence" value="ECO:0007669"/>
    <property type="project" value="UniProtKB-KW"/>
</dbReference>
<evidence type="ECO:0000256" key="3">
    <source>
        <dbReference type="ARBA" id="ARBA00022801"/>
    </source>
</evidence>
<evidence type="ECO:0000256" key="11">
    <source>
        <dbReference type="SAM" id="MobiDB-lite"/>
    </source>
</evidence>
<keyword evidence="5" id="KW-0067">ATP-binding</keyword>
<dbReference type="Gene3D" id="1.10.10.10">
    <property type="entry name" value="Winged helix-like DNA-binding domain superfamily/Winged helix DNA-binding domain"/>
    <property type="match status" value="1"/>
</dbReference>
<protein>
    <recommendedName>
        <fullName evidence="9">DNA 3'-5' helicase</fullName>
        <ecNumber evidence="9">5.6.2.4</ecNumber>
    </recommendedName>
</protein>
<dbReference type="InterPro" id="IPR001650">
    <property type="entry name" value="Helicase_C-like"/>
</dbReference>
<feature type="region of interest" description="Disordered" evidence="11">
    <location>
        <begin position="1225"/>
        <end position="1269"/>
    </location>
</feature>
<dbReference type="FunFam" id="1.10.10.10:FF:000012">
    <property type="entry name" value="U5 small nuclear ribonucleoprotein helicase"/>
    <property type="match status" value="1"/>
</dbReference>
<reference evidence="14 15" key="3">
    <citation type="journal article" date="2015" name="Genome Announc.">
        <title>Draft Genome Sequence of the Archiascomycetous Yeast Saitoella complicata.</title>
        <authorList>
            <person name="Yamauchi K."/>
            <person name="Kondo S."/>
            <person name="Hamamoto M."/>
            <person name="Takahashi Y."/>
            <person name="Ogura Y."/>
            <person name="Hayashi T."/>
            <person name="Nishida H."/>
        </authorList>
    </citation>
    <scope>NUCLEOTIDE SEQUENCE [LARGE SCALE GENOMIC DNA]</scope>
    <source>
        <strain evidence="14 15">NRRL Y-17804</strain>
    </source>
</reference>
<evidence type="ECO:0000256" key="10">
    <source>
        <dbReference type="ARBA" id="ARBA00048988"/>
    </source>
</evidence>
<dbReference type="InterPro" id="IPR014001">
    <property type="entry name" value="Helicase_ATP-bd"/>
</dbReference>
<dbReference type="SMART" id="SM00973">
    <property type="entry name" value="Sec63"/>
    <property type="match status" value="1"/>
</dbReference>
<dbReference type="InterPro" id="IPR004179">
    <property type="entry name" value="Sec63-dom"/>
</dbReference>
<keyword evidence="15" id="KW-1185">Reference proteome</keyword>
<dbReference type="EC" id="5.6.2.4" evidence="9"/>
<keyword evidence="3" id="KW-0378">Hydrolase</keyword>
<dbReference type="GO" id="GO:0007131">
    <property type="term" value="P:reciprocal meiotic recombination"/>
    <property type="evidence" value="ECO:0007669"/>
    <property type="project" value="UniProtKB-ARBA"/>
</dbReference>
<dbReference type="Pfam" id="PF00270">
    <property type="entry name" value="DEAD"/>
    <property type="match status" value="1"/>
</dbReference>
<evidence type="ECO:0000256" key="4">
    <source>
        <dbReference type="ARBA" id="ARBA00022806"/>
    </source>
</evidence>
<dbReference type="Proteomes" id="UP000033140">
    <property type="component" value="Unassembled WGS sequence"/>
</dbReference>
<gene>
    <name evidence="14" type="ORF">G7K_3085-t1</name>
</gene>
<feature type="compositionally biased region" description="Polar residues" evidence="11">
    <location>
        <begin position="1225"/>
        <end position="1246"/>
    </location>
</feature>
<evidence type="ECO:0000259" key="12">
    <source>
        <dbReference type="PROSITE" id="PS51192"/>
    </source>
</evidence>
<dbReference type="SUPFAM" id="SSF52540">
    <property type="entry name" value="P-loop containing nucleoside triphosphate hydrolases"/>
    <property type="match status" value="1"/>
</dbReference>
<evidence type="ECO:0000256" key="2">
    <source>
        <dbReference type="ARBA" id="ARBA00022741"/>
    </source>
</evidence>
<feature type="compositionally biased region" description="Polar residues" evidence="11">
    <location>
        <begin position="129"/>
        <end position="143"/>
    </location>
</feature>
<evidence type="ECO:0000259" key="13">
    <source>
        <dbReference type="PROSITE" id="PS51194"/>
    </source>
</evidence>
<evidence type="ECO:0000256" key="7">
    <source>
        <dbReference type="ARBA" id="ARBA00023254"/>
    </source>
</evidence>
<dbReference type="PROSITE" id="PS51192">
    <property type="entry name" value="HELICASE_ATP_BIND_1"/>
    <property type="match status" value="1"/>
</dbReference>
<dbReference type="InterPro" id="IPR036390">
    <property type="entry name" value="WH_DNA-bd_sf"/>
</dbReference>
<keyword evidence="6" id="KW-0413">Isomerase</keyword>
<comment type="similarity">
    <text evidence="1">Belongs to the helicase family. SKI2 subfamily.</text>
</comment>
<comment type="caution">
    <text evidence="14">The sequence shown here is derived from an EMBL/GenBank/DDBJ whole genome shotgun (WGS) entry which is preliminary data.</text>
</comment>
<dbReference type="InterPro" id="IPR036388">
    <property type="entry name" value="WH-like_DNA-bd_sf"/>
</dbReference>
<proteinExistence type="inferred from homology"/>
<dbReference type="SMART" id="SM00487">
    <property type="entry name" value="DEXDc"/>
    <property type="match status" value="1"/>
</dbReference>
<keyword evidence="4" id="KW-0347">Helicase</keyword>
<dbReference type="Pfam" id="PF00271">
    <property type="entry name" value="Helicase_C"/>
    <property type="match status" value="1"/>
</dbReference>
<dbReference type="InterPro" id="IPR057842">
    <property type="entry name" value="WH_MER3"/>
</dbReference>
<dbReference type="CDD" id="cd18795">
    <property type="entry name" value="SF2_C_Ski2"/>
    <property type="match status" value="1"/>
</dbReference>
<dbReference type="FunFam" id="3.40.50.300:FF:001076">
    <property type="entry name" value="ATP-dependent DNA helicase MER3"/>
    <property type="match status" value="1"/>
</dbReference>
<dbReference type="SUPFAM" id="SSF46785">
    <property type="entry name" value="Winged helix' DNA-binding domain"/>
    <property type="match status" value="1"/>
</dbReference>
<dbReference type="Gene3D" id="3.40.50.300">
    <property type="entry name" value="P-loop containing nucleotide triphosphate hydrolases"/>
    <property type="match status" value="2"/>
</dbReference>
<dbReference type="GO" id="GO:0043138">
    <property type="term" value="F:3'-5' DNA helicase activity"/>
    <property type="evidence" value="ECO:0007669"/>
    <property type="project" value="UniProtKB-EC"/>
</dbReference>
<feature type="compositionally biased region" description="Polar residues" evidence="11">
    <location>
        <begin position="103"/>
        <end position="119"/>
    </location>
</feature>
<keyword evidence="2" id="KW-0547">Nucleotide-binding</keyword>
<accession>A0A0E9NGJ5</accession>
<dbReference type="Pfam" id="PF23445">
    <property type="entry name" value="WHD_SNRNP200"/>
    <property type="match status" value="1"/>
</dbReference>
<evidence type="ECO:0000256" key="1">
    <source>
        <dbReference type="ARBA" id="ARBA00010140"/>
    </source>
</evidence>
<dbReference type="GO" id="GO:0003676">
    <property type="term" value="F:nucleic acid binding"/>
    <property type="evidence" value="ECO:0007669"/>
    <property type="project" value="InterPro"/>
</dbReference>
<name>A0A0E9NGJ5_SAICN</name>
<feature type="domain" description="Helicase ATP-binding" evidence="12">
    <location>
        <begin position="223"/>
        <end position="398"/>
    </location>
</feature>
<reference evidence="14 15" key="1">
    <citation type="journal article" date="2011" name="J. Gen. Appl. Microbiol.">
        <title>Draft genome sequencing of the enigmatic yeast Saitoella complicata.</title>
        <authorList>
            <person name="Nishida H."/>
            <person name="Hamamoto M."/>
            <person name="Sugiyama J."/>
        </authorList>
    </citation>
    <scope>NUCLEOTIDE SEQUENCE [LARGE SCALE GENOMIC DNA]</scope>
    <source>
        <strain evidence="14 15">NRRL Y-17804</strain>
    </source>
</reference>
<comment type="catalytic activity">
    <reaction evidence="8">
        <text>Couples ATP hydrolysis with the unwinding of duplex DNA by translocating in the 3'-5' direction.</text>
        <dbReference type="EC" id="5.6.2.4"/>
    </reaction>
</comment>
<feature type="domain" description="Helicase C-terminal" evidence="13">
    <location>
        <begin position="439"/>
        <end position="629"/>
    </location>
</feature>
<feature type="region of interest" description="Disordered" evidence="11">
    <location>
        <begin position="74"/>
        <end position="147"/>
    </location>
</feature>
<evidence type="ECO:0000313" key="15">
    <source>
        <dbReference type="Proteomes" id="UP000033140"/>
    </source>
</evidence>